<keyword evidence="3" id="KW-1185">Reference proteome</keyword>
<proteinExistence type="predicted"/>
<comment type="caution">
    <text evidence="2">The sequence shown here is derived from an EMBL/GenBank/DDBJ whole genome shotgun (WGS) entry which is preliminary data.</text>
</comment>
<sequence>MTGHEAYLTRSQAALYLGVTVNTVKHWHDRGWLAPDGQGGVVRRNLRARRTPRGWLEYHLADLVAAERDTRRSTNSRRRAPALEEDSAAA</sequence>
<evidence type="ECO:0000313" key="2">
    <source>
        <dbReference type="EMBL" id="TDC02110.1"/>
    </source>
</evidence>
<dbReference type="Proteomes" id="UP000295626">
    <property type="component" value="Unassembled WGS sequence"/>
</dbReference>
<dbReference type="InterPro" id="IPR009061">
    <property type="entry name" value="DNA-bd_dom_put_sf"/>
</dbReference>
<feature type="region of interest" description="Disordered" evidence="1">
    <location>
        <begin position="67"/>
        <end position="90"/>
    </location>
</feature>
<reference evidence="2 3" key="1">
    <citation type="submission" date="2019-02" db="EMBL/GenBank/DDBJ databases">
        <title>Draft genome sequences of novel Actinobacteria.</title>
        <authorList>
            <person name="Sahin N."/>
            <person name="Ay H."/>
            <person name="Saygin H."/>
        </authorList>
    </citation>
    <scope>NUCLEOTIDE SEQUENCE [LARGE SCALE GENOMIC DNA]</scope>
    <source>
        <strain evidence="2 3">JCM 30529</strain>
    </source>
</reference>
<gene>
    <name evidence="2" type="ORF">E1091_01520</name>
</gene>
<organism evidence="2 3">
    <name type="scientific">Micromonospora fluostatini</name>
    <dbReference type="NCBI Taxonomy" id="1629071"/>
    <lineage>
        <taxon>Bacteria</taxon>
        <taxon>Bacillati</taxon>
        <taxon>Actinomycetota</taxon>
        <taxon>Actinomycetes</taxon>
        <taxon>Micromonosporales</taxon>
        <taxon>Micromonosporaceae</taxon>
        <taxon>Micromonospora</taxon>
    </lineage>
</organism>
<dbReference type="EMBL" id="SMKE01000020">
    <property type="protein sequence ID" value="TDC02110.1"/>
    <property type="molecule type" value="Genomic_DNA"/>
</dbReference>
<evidence type="ECO:0008006" key="4">
    <source>
        <dbReference type="Google" id="ProtNLM"/>
    </source>
</evidence>
<evidence type="ECO:0000313" key="3">
    <source>
        <dbReference type="Proteomes" id="UP000295626"/>
    </source>
</evidence>
<accession>A0ABY2DRG8</accession>
<name>A0ABY2DRG8_9ACTN</name>
<evidence type="ECO:0000256" key="1">
    <source>
        <dbReference type="SAM" id="MobiDB-lite"/>
    </source>
</evidence>
<dbReference type="SUPFAM" id="SSF46955">
    <property type="entry name" value="Putative DNA-binding domain"/>
    <property type="match status" value="1"/>
</dbReference>
<protein>
    <recommendedName>
        <fullName evidence="4">MerR family transcriptional regulator</fullName>
    </recommendedName>
</protein>